<feature type="domain" description="C2" evidence="13">
    <location>
        <begin position="263"/>
        <end position="383"/>
    </location>
</feature>
<accession>A0A9N9SHG6</accession>
<evidence type="ECO:0000256" key="5">
    <source>
        <dbReference type="ARBA" id="ARBA00022737"/>
    </source>
</evidence>
<protein>
    <submittedName>
        <fullName evidence="15">Uncharacterized protein</fullName>
    </submittedName>
</protein>
<feature type="compositionally biased region" description="Low complexity" evidence="11">
    <location>
        <begin position="599"/>
        <end position="608"/>
    </location>
</feature>
<evidence type="ECO:0000256" key="12">
    <source>
        <dbReference type="SAM" id="Phobius"/>
    </source>
</evidence>
<evidence type="ECO:0000256" key="1">
    <source>
        <dbReference type="ARBA" id="ARBA00004370"/>
    </source>
</evidence>
<dbReference type="FunFam" id="2.60.40.150:FF:000155">
    <property type="entry name" value="extended synaptotagmin-2 isoform X1"/>
    <property type="match status" value="1"/>
</dbReference>
<keyword evidence="6" id="KW-0106">Calcium</keyword>
<keyword evidence="10 12" id="KW-0472">Membrane</keyword>
<dbReference type="GO" id="GO:0005544">
    <property type="term" value="F:calcium-dependent phospholipid binding"/>
    <property type="evidence" value="ECO:0007669"/>
    <property type="project" value="TreeGrafter"/>
</dbReference>
<dbReference type="SMART" id="SM00239">
    <property type="entry name" value="C2"/>
    <property type="match status" value="3"/>
</dbReference>
<keyword evidence="4" id="KW-0479">Metal-binding</keyword>
<reference evidence="15" key="1">
    <citation type="submission" date="2022-01" db="EMBL/GenBank/DDBJ databases">
        <authorList>
            <person name="King R."/>
        </authorList>
    </citation>
    <scope>NUCLEOTIDE SEQUENCE</scope>
</reference>
<reference evidence="15" key="2">
    <citation type="submission" date="2022-10" db="EMBL/GenBank/DDBJ databases">
        <authorList>
            <consortium name="ENA_rothamsted_submissions"/>
            <consortium name="culmorum"/>
            <person name="King R."/>
        </authorList>
    </citation>
    <scope>NUCLEOTIDE SEQUENCE</scope>
</reference>
<dbReference type="AlphaFoldDB" id="A0A9N9SHG6"/>
<organism evidence="15 16">
    <name type="scientific">Phaedon cochleariae</name>
    <name type="common">Mustard beetle</name>
    <dbReference type="NCBI Taxonomy" id="80249"/>
    <lineage>
        <taxon>Eukaryota</taxon>
        <taxon>Metazoa</taxon>
        <taxon>Ecdysozoa</taxon>
        <taxon>Arthropoda</taxon>
        <taxon>Hexapoda</taxon>
        <taxon>Insecta</taxon>
        <taxon>Pterygota</taxon>
        <taxon>Neoptera</taxon>
        <taxon>Endopterygota</taxon>
        <taxon>Coleoptera</taxon>
        <taxon>Polyphaga</taxon>
        <taxon>Cucujiformia</taxon>
        <taxon>Chrysomeloidea</taxon>
        <taxon>Chrysomelidae</taxon>
        <taxon>Chrysomelinae</taxon>
        <taxon>Chrysomelini</taxon>
        <taxon>Phaedon</taxon>
    </lineage>
</organism>
<feature type="transmembrane region" description="Helical" evidence="12">
    <location>
        <begin position="23"/>
        <end position="47"/>
    </location>
</feature>
<keyword evidence="16" id="KW-1185">Reference proteome</keyword>
<evidence type="ECO:0000256" key="11">
    <source>
        <dbReference type="SAM" id="MobiDB-lite"/>
    </source>
</evidence>
<dbReference type="InterPro" id="IPR051634">
    <property type="entry name" value="Extended_Synaptotagmin"/>
</dbReference>
<dbReference type="PANTHER" id="PTHR45761">
    <property type="entry name" value="EXTENDED SYNAPTOTAGMIN-LIKE PROTEIN 2, ISOFORM C"/>
    <property type="match status" value="1"/>
</dbReference>
<dbReference type="GO" id="GO:0031210">
    <property type="term" value="F:phosphatidylcholine binding"/>
    <property type="evidence" value="ECO:0007669"/>
    <property type="project" value="TreeGrafter"/>
</dbReference>
<dbReference type="GO" id="GO:0035091">
    <property type="term" value="F:phosphatidylinositol binding"/>
    <property type="evidence" value="ECO:0007669"/>
    <property type="project" value="TreeGrafter"/>
</dbReference>
<feature type="domain" description="C2" evidence="13">
    <location>
        <begin position="405"/>
        <end position="533"/>
    </location>
</feature>
<keyword evidence="9" id="KW-0446">Lipid-binding</keyword>
<dbReference type="SUPFAM" id="SSF49562">
    <property type="entry name" value="C2 domain (Calcium/lipid-binding domain, CaLB)"/>
    <property type="match status" value="3"/>
</dbReference>
<evidence type="ECO:0000256" key="7">
    <source>
        <dbReference type="ARBA" id="ARBA00022989"/>
    </source>
</evidence>
<dbReference type="OrthoDB" id="1029639at2759"/>
<evidence type="ECO:0000256" key="9">
    <source>
        <dbReference type="ARBA" id="ARBA00023121"/>
    </source>
</evidence>
<dbReference type="CDD" id="cd21670">
    <property type="entry name" value="SMP_ESyt"/>
    <property type="match status" value="1"/>
</dbReference>
<dbReference type="EMBL" id="OU896713">
    <property type="protein sequence ID" value="CAG9823458.1"/>
    <property type="molecule type" value="Genomic_DNA"/>
</dbReference>
<evidence type="ECO:0000256" key="3">
    <source>
        <dbReference type="ARBA" id="ARBA00022692"/>
    </source>
</evidence>
<dbReference type="PROSITE" id="PS51847">
    <property type="entry name" value="SMP"/>
    <property type="match status" value="1"/>
</dbReference>
<dbReference type="InterPro" id="IPR035892">
    <property type="entry name" value="C2_domain_sf"/>
</dbReference>
<dbReference type="Pfam" id="PF17047">
    <property type="entry name" value="SMP_LBD"/>
    <property type="match status" value="1"/>
</dbReference>
<dbReference type="PROSITE" id="PS50004">
    <property type="entry name" value="C2"/>
    <property type="match status" value="3"/>
</dbReference>
<evidence type="ECO:0000256" key="8">
    <source>
        <dbReference type="ARBA" id="ARBA00023055"/>
    </source>
</evidence>
<dbReference type="InterPro" id="IPR031468">
    <property type="entry name" value="SMP_LBD"/>
</dbReference>
<dbReference type="Pfam" id="PF00168">
    <property type="entry name" value="C2"/>
    <property type="match status" value="3"/>
</dbReference>
<evidence type="ECO:0000256" key="4">
    <source>
        <dbReference type="ARBA" id="ARBA00022723"/>
    </source>
</evidence>
<proteinExistence type="predicted"/>
<evidence type="ECO:0000256" key="2">
    <source>
        <dbReference type="ARBA" id="ARBA00022448"/>
    </source>
</evidence>
<evidence type="ECO:0000259" key="13">
    <source>
        <dbReference type="PROSITE" id="PS50004"/>
    </source>
</evidence>
<feature type="domain" description="C2" evidence="13">
    <location>
        <begin position="614"/>
        <end position="734"/>
    </location>
</feature>
<evidence type="ECO:0000256" key="6">
    <source>
        <dbReference type="ARBA" id="ARBA00022837"/>
    </source>
</evidence>
<feature type="domain" description="SMP-LTD" evidence="14">
    <location>
        <begin position="88"/>
        <end position="266"/>
    </location>
</feature>
<comment type="subcellular location">
    <subcellularLocation>
        <location evidence="1">Membrane</location>
    </subcellularLocation>
</comment>
<gene>
    <name evidence="15" type="ORF">PHAECO_LOCUS11381</name>
</gene>
<keyword evidence="5" id="KW-0677">Repeat</keyword>
<evidence type="ECO:0000313" key="15">
    <source>
        <dbReference type="EMBL" id="CAG9823458.1"/>
    </source>
</evidence>
<evidence type="ECO:0000259" key="14">
    <source>
        <dbReference type="PROSITE" id="PS51847"/>
    </source>
</evidence>
<sequence length="741" mass="85416">MYTKIENENLIIQILTKLILYNLIYFIGYMNWSLTWILIPAILGIIADQKKLRIWKRSYFARKACSGNEKDVILETMKELPAWVLFPDVERAEWLNKIIKQFWPFVNFFTKDMLTNFVEAKLRKNLEKYSLKGFHFERIVLGSMPFRLGGIIVYENVCRDEVVIDIDVSYAGDCDVKFRLRGLLGGIKNFQLYGKLRVVLKPLIRKLPLVGGLEVFFLNKPDIDFELDGIAGILDIPGINESLRKCVSATVSSLMVLPNRFPVKFSKEVSSDKLKTPHPAGVLRVHVIEAKNLLRKDLTITGKGKSDPYAILVVGDQTSRTETISCTVNPKWDYWCEFIILEFTGQEIHVTLWDEDATEDEFLGRVNIDISRLIKAGQSDLWLTLDDVKHGKIHLRSTWMTMTTDYGNLQAALYERQQLQLAHMSSALLIVYIDSATNLRQVRSSTKPDPFIQLHLGRQMKCTNVMMRTVNPVWEEGFIFLVGNPDSDYLVLKIIDSKTEAELNEITYRIGQLSNEENLEITNESMRLESGKNDSKLIWSLHLKIFQNENYQEYLERRPSLSSVSSIDTLEKECSDSSISSSSSRPSIDDFERTKDSARSSSRSNNSNRVFHENLGEVNLTLKYNVYRQRLIVLIHSVSNLHFEEPNEEKDIYVKVYLLPERIKANKQKTKVIKGCKEPVFEKELEFLLSQDELDSKYLEITVIEEKMIKNEILGQVNILLKDLDPPYTGSFNLNPRIKSD</sequence>
<dbReference type="InterPro" id="IPR000008">
    <property type="entry name" value="C2_dom"/>
</dbReference>
<evidence type="ECO:0000313" key="16">
    <source>
        <dbReference type="Proteomes" id="UP001153737"/>
    </source>
</evidence>
<feature type="compositionally biased region" description="Low complexity" evidence="11">
    <location>
        <begin position="576"/>
        <end position="586"/>
    </location>
</feature>
<name>A0A9N9SHG6_PHACE</name>
<evidence type="ECO:0000256" key="10">
    <source>
        <dbReference type="ARBA" id="ARBA00023136"/>
    </source>
</evidence>
<dbReference type="GO" id="GO:0006869">
    <property type="term" value="P:lipid transport"/>
    <property type="evidence" value="ECO:0007669"/>
    <property type="project" value="UniProtKB-KW"/>
</dbReference>
<dbReference type="Proteomes" id="UP001153737">
    <property type="component" value="Chromosome 7"/>
</dbReference>
<dbReference type="GO" id="GO:0005509">
    <property type="term" value="F:calcium ion binding"/>
    <property type="evidence" value="ECO:0007669"/>
    <property type="project" value="TreeGrafter"/>
</dbReference>
<dbReference type="Gene3D" id="2.60.40.150">
    <property type="entry name" value="C2 domain"/>
    <property type="match status" value="3"/>
</dbReference>
<feature type="compositionally biased region" description="Basic and acidic residues" evidence="11">
    <location>
        <begin position="587"/>
        <end position="598"/>
    </location>
</feature>
<dbReference type="InterPro" id="IPR039010">
    <property type="entry name" value="Synaptotagmin_SMP"/>
</dbReference>
<dbReference type="GO" id="GO:0008429">
    <property type="term" value="F:phosphatidylethanolamine binding"/>
    <property type="evidence" value="ECO:0007669"/>
    <property type="project" value="TreeGrafter"/>
</dbReference>
<feature type="region of interest" description="Disordered" evidence="11">
    <location>
        <begin position="575"/>
        <end position="608"/>
    </location>
</feature>
<keyword evidence="7 12" id="KW-1133">Transmembrane helix</keyword>
<keyword evidence="3 12" id="KW-0812">Transmembrane</keyword>
<dbReference type="PANTHER" id="PTHR45761:SF1">
    <property type="entry name" value="EXTENDED SYNAPTOTAGMIN-LIKE PROTEIN 2, ISOFORM C"/>
    <property type="match status" value="1"/>
</dbReference>
<keyword evidence="8" id="KW-0445">Lipid transport</keyword>
<dbReference type="GO" id="GO:0005789">
    <property type="term" value="C:endoplasmic reticulum membrane"/>
    <property type="evidence" value="ECO:0007669"/>
    <property type="project" value="TreeGrafter"/>
</dbReference>
<keyword evidence="2" id="KW-0813">Transport</keyword>